<accession>A0AAV9WVI1</accession>
<evidence type="ECO:0008006" key="3">
    <source>
        <dbReference type="Google" id="ProtNLM"/>
    </source>
</evidence>
<dbReference type="AlphaFoldDB" id="A0AAV9WVI1"/>
<organism evidence="1 2">
    <name type="scientific">Orbilia ellipsospora</name>
    <dbReference type="NCBI Taxonomy" id="2528407"/>
    <lineage>
        <taxon>Eukaryota</taxon>
        <taxon>Fungi</taxon>
        <taxon>Dikarya</taxon>
        <taxon>Ascomycota</taxon>
        <taxon>Pezizomycotina</taxon>
        <taxon>Orbiliomycetes</taxon>
        <taxon>Orbiliales</taxon>
        <taxon>Orbiliaceae</taxon>
        <taxon>Orbilia</taxon>
    </lineage>
</organism>
<dbReference type="Proteomes" id="UP001365542">
    <property type="component" value="Unassembled WGS sequence"/>
</dbReference>
<dbReference type="EMBL" id="JAVHJO010000017">
    <property type="protein sequence ID" value="KAK6525409.1"/>
    <property type="molecule type" value="Genomic_DNA"/>
</dbReference>
<reference evidence="1 2" key="1">
    <citation type="submission" date="2019-10" db="EMBL/GenBank/DDBJ databases">
        <authorList>
            <person name="Palmer J.M."/>
        </authorList>
    </citation>
    <scope>NUCLEOTIDE SEQUENCE [LARGE SCALE GENOMIC DNA]</scope>
    <source>
        <strain evidence="1 2">TWF694</strain>
    </source>
</reference>
<evidence type="ECO:0000313" key="2">
    <source>
        <dbReference type="Proteomes" id="UP001365542"/>
    </source>
</evidence>
<protein>
    <recommendedName>
        <fullName evidence="3">HMG box domain-containing protein</fullName>
    </recommendedName>
</protein>
<evidence type="ECO:0000313" key="1">
    <source>
        <dbReference type="EMBL" id="KAK6525409.1"/>
    </source>
</evidence>
<keyword evidence="2" id="KW-1185">Reference proteome</keyword>
<name>A0AAV9WVI1_9PEZI</name>
<gene>
    <name evidence="1" type="ORF">TWF694_005548</name>
</gene>
<comment type="caution">
    <text evidence="1">The sequence shown here is derived from an EMBL/GenBank/DDBJ whole genome shotgun (WGS) entry which is preliminary data.</text>
</comment>
<sequence length="235" mass="26214">MSQSSLGDRIHPLTATSLRELEKLEKSGFIFPRPSDVSGIKKLKSKVFARDPRALVVWLPRSGSQPYHPLAVASPIVFPPPESLLPLTITDTHPENSTLRRDAQQVEDVVISGFENDVLDSRQLVRSRPSSPTQVGYEITGPSENIAMPNNATPAFAQPQPPNHSAPSSLTLSPEAQEMFQFFFKSYLRCSTLPEINATADVNVLAASWAGAKKDFDSKRYYQLRRRKRFRPIVN</sequence>
<proteinExistence type="predicted"/>